<comment type="subunit">
    <text evidence="9">Homodimer.</text>
</comment>
<dbReference type="EMBL" id="JAUFPN010000060">
    <property type="protein sequence ID" value="MDN3564138.1"/>
    <property type="molecule type" value="Genomic_DNA"/>
</dbReference>
<dbReference type="EC" id="2.7.2.1" evidence="9"/>
<comment type="similarity">
    <text evidence="1 9 10">Belongs to the acetokinase family.</text>
</comment>
<keyword evidence="4 9" id="KW-0479">Metal-binding</keyword>
<dbReference type="PRINTS" id="PR00471">
    <property type="entry name" value="ACETATEKNASE"/>
</dbReference>
<evidence type="ECO:0000256" key="7">
    <source>
        <dbReference type="ARBA" id="ARBA00022840"/>
    </source>
</evidence>
<keyword evidence="2 9" id="KW-0963">Cytoplasm</keyword>
<dbReference type="NCBIfam" id="TIGR00016">
    <property type="entry name" value="ackA"/>
    <property type="match status" value="1"/>
</dbReference>
<feature type="active site" description="Proton donor/acceptor" evidence="9">
    <location>
        <position position="149"/>
    </location>
</feature>
<gene>
    <name evidence="9" type="primary">ackA</name>
    <name evidence="11" type="ORF">QWZ14_07085</name>
</gene>
<feature type="binding site" evidence="9">
    <location>
        <begin position="281"/>
        <end position="283"/>
    </location>
    <ligand>
        <name>ATP</name>
        <dbReference type="ChEBI" id="CHEBI:30616"/>
    </ligand>
</feature>
<feature type="site" description="Transition state stabilizer" evidence="9">
    <location>
        <position position="240"/>
    </location>
</feature>
<feature type="binding site" evidence="9">
    <location>
        <position position="11"/>
    </location>
    <ligand>
        <name>Mg(2+)</name>
        <dbReference type="ChEBI" id="CHEBI:18420"/>
    </ligand>
</feature>
<dbReference type="Proteomes" id="UP001529369">
    <property type="component" value="Unassembled WGS sequence"/>
</dbReference>
<keyword evidence="3 9" id="KW-0808">Transferase</keyword>
<evidence type="ECO:0000256" key="9">
    <source>
        <dbReference type="HAMAP-Rule" id="MF_00020"/>
    </source>
</evidence>
<dbReference type="GO" id="GO:0008776">
    <property type="term" value="F:acetate kinase activity"/>
    <property type="evidence" value="ECO:0007669"/>
    <property type="project" value="UniProtKB-EC"/>
</dbReference>
<evidence type="ECO:0000256" key="10">
    <source>
        <dbReference type="RuleBase" id="RU003835"/>
    </source>
</evidence>
<dbReference type="InterPro" id="IPR000890">
    <property type="entry name" value="Aliphatic_acid_kin_short-chain"/>
</dbReference>
<protein>
    <recommendedName>
        <fullName evidence="9">Acetate kinase</fullName>
        <ecNumber evidence="9">2.7.2.1</ecNumber>
    </recommendedName>
    <alternativeName>
        <fullName evidence="9">Acetokinase</fullName>
    </alternativeName>
</protein>
<evidence type="ECO:0000256" key="2">
    <source>
        <dbReference type="ARBA" id="ARBA00022490"/>
    </source>
</evidence>
<evidence type="ECO:0000256" key="8">
    <source>
        <dbReference type="ARBA" id="ARBA00022842"/>
    </source>
</evidence>
<comment type="subcellular location">
    <subcellularLocation>
        <location evidence="9">Cytoplasm</location>
    </subcellularLocation>
</comment>
<keyword evidence="5 9" id="KW-0547">Nucleotide-binding</keyword>
<name>A0ABT8A389_9PROT</name>
<keyword evidence="7 9" id="KW-0067">ATP-binding</keyword>
<evidence type="ECO:0000256" key="1">
    <source>
        <dbReference type="ARBA" id="ARBA00008748"/>
    </source>
</evidence>
<comment type="function">
    <text evidence="9">Catalyzes the formation of acetyl phosphate from acetate and ATP. Can also catalyze the reverse reaction.</text>
</comment>
<feature type="binding site" evidence="9">
    <location>
        <position position="377"/>
    </location>
    <ligand>
        <name>Mg(2+)</name>
        <dbReference type="ChEBI" id="CHEBI:18420"/>
    </ligand>
</feature>
<dbReference type="InterPro" id="IPR043129">
    <property type="entry name" value="ATPase_NBD"/>
</dbReference>
<dbReference type="HAMAP" id="MF_00020">
    <property type="entry name" value="Acetate_kinase"/>
    <property type="match status" value="1"/>
</dbReference>
<dbReference type="InterPro" id="IPR023865">
    <property type="entry name" value="Aliphatic_acid_kinase_CS"/>
</dbReference>
<dbReference type="InterPro" id="IPR004372">
    <property type="entry name" value="Ac/propionate_kinase"/>
</dbReference>
<dbReference type="PANTHER" id="PTHR21060">
    <property type="entry name" value="ACETATE KINASE"/>
    <property type="match status" value="1"/>
</dbReference>
<evidence type="ECO:0000313" key="12">
    <source>
        <dbReference type="Proteomes" id="UP001529369"/>
    </source>
</evidence>
<proteinExistence type="inferred from homology"/>
<comment type="caution">
    <text evidence="9">Lacks conserved residue(s) required for the propagation of feature annotation.</text>
</comment>
<feature type="binding site" evidence="9">
    <location>
        <begin position="207"/>
        <end position="211"/>
    </location>
    <ligand>
        <name>ATP</name>
        <dbReference type="ChEBI" id="CHEBI:30616"/>
    </ligand>
</feature>
<dbReference type="PROSITE" id="PS01076">
    <property type="entry name" value="ACETATE_KINASE_2"/>
    <property type="match status" value="1"/>
</dbReference>
<keyword evidence="6 9" id="KW-0418">Kinase</keyword>
<reference evidence="12" key="1">
    <citation type="journal article" date="2019" name="Int. J. Syst. Evol. Microbiol.">
        <title>The Global Catalogue of Microorganisms (GCM) 10K type strain sequencing project: providing services to taxonomists for standard genome sequencing and annotation.</title>
        <authorList>
            <consortium name="The Broad Institute Genomics Platform"/>
            <consortium name="The Broad Institute Genome Sequencing Center for Infectious Disease"/>
            <person name="Wu L."/>
            <person name="Ma J."/>
        </authorList>
    </citation>
    <scope>NUCLEOTIDE SEQUENCE [LARGE SCALE GENOMIC DNA]</scope>
    <source>
        <strain evidence="12">CECT 7131</strain>
    </source>
</reference>
<organism evidence="11 12">
    <name type="scientific">Paeniroseomonas aquatica</name>
    <dbReference type="NCBI Taxonomy" id="373043"/>
    <lineage>
        <taxon>Bacteria</taxon>
        <taxon>Pseudomonadati</taxon>
        <taxon>Pseudomonadota</taxon>
        <taxon>Alphaproteobacteria</taxon>
        <taxon>Acetobacterales</taxon>
        <taxon>Acetobacteraceae</taxon>
        <taxon>Paeniroseomonas</taxon>
    </lineage>
</organism>
<dbReference type="PANTHER" id="PTHR21060:SF21">
    <property type="entry name" value="ACETATE KINASE"/>
    <property type="match status" value="1"/>
</dbReference>
<feature type="site" description="Transition state stabilizer" evidence="9">
    <location>
        <position position="180"/>
    </location>
</feature>
<feature type="binding site" evidence="9">
    <location>
        <position position="92"/>
    </location>
    <ligand>
        <name>substrate</name>
    </ligand>
</feature>
<comment type="pathway">
    <text evidence="9">Metabolic intermediate biosynthesis; acetyl-CoA biosynthesis; acetyl-CoA from acetate: step 1/2.</text>
</comment>
<evidence type="ECO:0000256" key="3">
    <source>
        <dbReference type="ARBA" id="ARBA00022679"/>
    </source>
</evidence>
<comment type="catalytic activity">
    <reaction evidence="9">
        <text>acetate + ATP = acetyl phosphate + ADP</text>
        <dbReference type="Rhea" id="RHEA:11352"/>
        <dbReference type="ChEBI" id="CHEBI:22191"/>
        <dbReference type="ChEBI" id="CHEBI:30089"/>
        <dbReference type="ChEBI" id="CHEBI:30616"/>
        <dbReference type="ChEBI" id="CHEBI:456216"/>
        <dbReference type="EC" id="2.7.2.1"/>
    </reaction>
</comment>
<dbReference type="PIRSF" id="PIRSF000722">
    <property type="entry name" value="Acetate_prop_kin"/>
    <property type="match status" value="1"/>
</dbReference>
<keyword evidence="8 9" id="KW-0460">Magnesium</keyword>
<dbReference type="RefSeq" id="WP_290315925.1">
    <property type="nucleotide sequence ID" value="NZ_JAUFPN010000060.1"/>
</dbReference>
<dbReference type="Pfam" id="PF00871">
    <property type="entry name" value="Acetate_kinase"/>
    <property type="match status" value="1"/>
</dbReference>
<dbReference type="SUPFAM" id="SSF53067">
    <property type="entry name" value="Actin-like ATPase domain"/>
    <property type="match status" value="2"/>
</dbReference>
<evidence type="ECO:0000256" key="6">
    <source>
        <dbReference type="ARBA" id="ARBA00022777"/>
    </source>
</evidence>
<dbReference type="Gene3D" id="3.30.420.40">
    <property type="match status" value="2"/>
</dbReference>
<evidence type="ECO:0000256" key="5">
    <source>
        <dbReference type="ARBA" id="ARBA00022741"/>
    </source>
</evidence>
<evidence type="ECO:0000256" key="4">
    <source>
        <dbReference type="ARBA" id="ARBA00022723"/>
    </source>
</evidence>
<keyword evidence="12" id="KW-1185">Reference proteome</keyword>
<accession>A0ABT8A389</accession>
<evidence type="ECO:0000313" key="11">
    <source>
        <dbReference type="EMBL" id="MDN3564138.1"/>
    </source>
</evidence>
<sequence>MTGRGTILTLNAGSSSLRFALFEAGRAGRAIARGGVECLDTAPHLLAHDATGAVLAERRWPAAAPFAEVLTTLLEVAEAHLGEDALEAVGHRIVHGGADHIAPALVTADLLALLETLMPLDPLHMPHNLAPIHAIAAVRPSLPQVVCFDTGFHHTVPAVSQRFALPPALEAAGVRRYGFHGLSYEYIAGELATRAPDLARGRVVVAHLGAGASLCAIQQGRSIATTMGFSALDGLMMGTRCGNLDPGVILYLGRQGRSFAEIEKMLYHESGLLGVSGISSDMRVLLESDDPRAQEAIALFVYRILREMGAMASVLGGLDGLVFTAGIGQHVPPIRAAICVGLAWLGVELDSAANAAGAGLISAPGSRVQVHVVATDEEAMIARHTQETLRQSPK</sequence>
<comment type="caution">
    <text evidence="11">The sequence shown here is derived from an EMBL/GenBank/DDBJ whole genome shotgun (WGS) entry which is preliminary data.</text>
</comment>
<comment type="cofactor">
    <cofactor evidence="9">
        <name>Mg(2+)</name>
        <dbReference type="ChEBI" id="CHEBI:18420"/>
    </cofactor>
    <cofactor evidence="9">
        <name>Mn(2+)</name>
        <dbReference type="ChEBI" id="CHEBI:29035"/>
    </cofactor>
    <text evidence="9">Mg(2+). Can also accept Mn(2+).</text>
</comment>